<sequence length="144" mass="15682">MADYARKLEDLKNTLLTAETFARVQEKFFDELGMNRDFIAAGMQVDVPLLKAAFEQVGRQVFGPTCIVQGFALFRMEADKFVHGGCMMNGCLATVLYFEDVDVGLVAVSTDFSTGAMTYARISLMQGREGLEPGPVAPGPGTIQ</sequence>
<evidence type="ECO:0000313" key="2">
    <source>
        <dbReference type="Proteomes" id="UP000595197"/>
    </source>
</evidence>
<organism evidence="1 2">
    <name type="scientific">Skermanella cutis</name>
    <dbReference type="NCBI Taxonomy" id="2775420"/>
    <lineage>
        <taxon>Bacteria</taxon>
        <taxon>Pseudomonadati</taxon>
        <taxon>Pseudomonadota</taxon>
        <taxon>Alphaproteobacteria</taxon>
        <taxon>Rhodospirillales</taxon>
        <taxon>Azospirillaceae</taxon>
        <taxon>Skermanella</taxon>
    </lineage>
</organism>
<dbReference type="EMBL" id="CP067420">
    <property type="protein sequence ID" value="QQP89349.1"/>
    <property type="molecule type" value="Genomic_DNA"/>
</dbReference>
<proteinExistence type="predicted"/>
<accession>A0ABX7B4R7</accession>
<reference evidence="1" key="1">
    <citation type="submission" date="2021-02" db="EMBL/GenBank/DDBJ databases">
        <title>Skermanella TT6 skin isolate.</title>
        <authorList>
            <person name="Lee K."/>
            <person name="Ganzorig M."/>
        </authorList>
    </citation>
    <scope>NUCLEOTIDE SEQUENCE</scope>
    <source>
        <strain evidence="1">TT6</strain>
    </source>
</reference>
<protein>
    <recommendedName>
        <fullName evidence="3">Thioesterase domain-containing protein</fullName>
    </recommendedName>
</protein>
<evidence type="ECO:0008006" key="3">
    <source>
        <dbReference type="Google" id="ProtNLM"/>
    </source>
</evidence>
<gene>
    <name evidence="1" type="ORF">IGS68_25740</name>
</gene>
<name>A0ABX7B4R7_9PROT</name>
<keyword evidence="2" id="KW-1185">Reference proteome</keyword>
<dbReference type="Proteomes" id="UP000595197">
    <property type="component" value="Chromosome"/>
</dbReference>
<evidence type="ECO:0000313" key="1">
    <source>
        <dbReference type="EMBL" id="QQP89349.1"/>
    </source>
</evidence>
<dbReference type="RefSeq" id="WP_201075477.1">
    <property type="nucleotide sequence ID" value="NZ_CP067420.1"/>
</dbReference>